<gene>
    <name evidence="1" type="ORF">DPMN_070329</name>
</gene>
<dbReference type="Proteomes" id="UP000828390">
    <property type="component" value="Unassembled WGS sequence"/>
</dbReference>
<dbReference type="EMBL" id="JAIWYP010000014">
    <property type="protein sequence ID" value="KAH3710834.1"/>
    <property type="molecule type" value="Genomic_DNA"/>
</dbReference>
<evidence type="ECO:0000313" key="2">
    <source>
        <dbReference type="Proteomes" id="UP000828390"/>
    </source>
</evidence>
<reference evidence="1" key="2">
    <citation type="submission" date="2020-11" db="EMBL/GenBank/DDBJ databases">
        <authorList>
            <person name="McCartney M.A."/>
            <person name="Auch B."/>
            <person name="Kono T."/>
            <person name="Mallez S."/>
            <person name="Becker A."/>
            <person name="Gohl D.M."/>
            <person name="Silverstein K.A.T."/>
            <person name="Koren S."/>
            <person name="Bechman K.B."/>
            <person name="Herman A."/>
            <person name="Abrahante J.E."/>
            <person name="Garbe J."/>
        </authorList>
    </citation>
    <scope>NUCLEOTIDE SEQUENCE</scope>
    <source>
        <strain evidence="1">Duluth1</strain>
        <tissue evidence="1">Whole animal</tissue>
    </source>
</reference>
<reference evidence="1" key="1">
    <citation type="journal article" date="2019" name="bioRxiv">
        <title>The Genome of the Zebra Mussel, Dreissena polymorpha: A Resource for Invasive Species Research.</title>
        <authorList>
            <person name="McCartney M.A."/>
            <person name="Auch B."/>
            <person name="Kono T."/>
            <person name="Mallez S."/>
            <person name="Zhang Y."/>
            <person name="Obille A."/>
            <person name="Becker A."/>
            <person name="Abrahante J.E."/>
            <person name="Garbe J."/>
            <person name="Badalamenti J.P."/>
            <person name="Herman A."/>
            <person name="Mangelson H."/>
            <person name="Liachko I."/>
            <person name="Sullivan S."/>
            <person name="Sone E.D."/>
            <person name="Koren S."/>
            <person name="Silverstein K.A.T."/>
            <person name="Beckman K.B."/>
            <person name="Gohl D.M."/>
        </authorList>
    </citation>
    <scope>NUCLEOTIDE SEQUENCE</scope>
    <source>
        <strain evidence="1">Duluth1</strain>
        <tissue evidence="1">Whole animal</tissue>
    </source>
</reference>
<name>A0A9D3Z5Z6_DREPO</name>
<proteinExistence type="predicted"/>
<evidence type="ECO:0000313" key="1">
    <source>
        <dbReference type="EMBL" id="KAH3710834.1"/>
    </source>
</evidence>
<sequence>MNIGIGDNPLELKSRADNSLLFPNTSPGTRYYLDLEGEYLYPSSTNSQPAINEKLYSIELKWDGSASNGRCGLYLWYFLGKLCLLLVRKCFVRLVCAVGTG</sequence>
<organism evidence="1 2">
    <name type="scientific">Dreissena polymorpha</name>
    <name type="common">Zebra mussel</name>
    <name type="synonym">Mytilus polymorpha</name>
    <dbReference type="NCBI Taxonomy" id="45954"/>
    <lineage>
        <taxon>Eukaryota</taxon>
        <taxon>Metazoa</taxon>
        <taxon>Spiralia</taxon>
        <taxon>Lophotrochozoa</taxon>
        <taxon>Mollusca</taxon>
        <taxon>Bivalvia</taxon>
        <taxon>Autobranchia</taxon>
        <taxon>Heteroconchia</taxon>
        <taxon>Euheterodonta</taxon>
        <taxon>Imparidentia</taxon>
        <taxon>Neoheterodontei</taxon>
        <taxon>Myida</taxon>
        <taxon>Dreissenoidea</taxon>
        <taxon>Dreissenidae</taxon>
        <taxon>Dreissena</taxon>
    </lineage>
</organism>
<comment type="caution">
    <text evidence="1">The sequence shown here is derived from an EMBL/GenBank/DDBJ whole genome shotgun (WGS) entry which is preliminary data.</text>
</comment>
<keyword evidence="2" id="KW-1185">Reference proteome</keyword>
<protein>
    <submittedName>
        <fullName evidence="1">Uncharacterized protein</fullName>
    </submittedName>
</protein>
<accession>A0A9D3Z5Z6</accession>
<dbReference type="AlphaFoldDB" id="A0A9D3Z5Z6"/>